<dbReference type="Pfam" id="PF21152">
    <property type="entry name" value="YgjK_N"/>
    <property type="match status" value="1"/>
</dbReference>
<keyword evidence="3" id="KW-0378">Hydrolase</keyword>
<organism evidence="3 4">
    <name type="scientific">Marinifilum breve</name>
    <dbReference type="NCBI Taxonomy" id="2184082"/>
    <lineage>
        <taxon>Bacteria</taxon>
        <taxon>Pseudomonadati</taxon>
        <taxon>Bacteroidota</taxon>
        <taxon>Bacteroidia</taxon>
        <taxon>Marinilabiliales</taxon>
        <taxon>Marinifilaceae</taxon>
    </lineage>
</organism>
<dbReference type="InterPro" id="IPR054491">
    <property type="entry name" value="MGH1-like_GH"/>
</dbReference>
<comment type="caution">
    <text evidence="3">The sequence shown here is derived from an EMBL/GenBank/DDBJ whole genome shotgun (WGS) entry which is preliminary data.</text>
</comment>
<dbReference type="SUPFAM" id="SSF48208">
    <property type="entry name" value="Six-hairpin glycosidases"/>
    <property type="match status" value="1"/>
</dbReference>
<evidence type="ECO:0000259" key="2">
    <source>
        <dbReference type="Pfam" id="PF22422"/>
    </source>
</evidence>
<dbReference type="InterPro" id="IPR012341">
    <property type="entry name" value="6hp_glycosidase-like_sf"/>
</dbReference>
<dbReference type="RefSeq" id="WP_110363779.1">
    <property type="nucleotide sequence ID" value="NZ_QFLI01000015.1"/>
</dbReference>
<evidence type="ECO:0000259" key="1">
    <source>
        <dbReference type="Pfam" id="PF21152"/>
    </source>
</evidence>
<gene>
    <name evidence="3" type="ORF">DF185_22075</name>
</gene>
<sequence>MKFIHISLIAAILSFSSCAQKKQEKKEDAAIDLQEKYSNVLNIQGVPAKQYALKPFGFSDMGAWHGYALPHQDSTAYYGGFAGPLSMKMWGQWLGKNLCQLVLTDANTNQEIDLSKAKAEMNYKPGKLQQKLQLQDITIDIQLVFASNRTSLIQTAISNNSNKEMQLKVGWKGELFEKELQLAKSTNGVQVNYKKSDEIFLMQTHLPNEVSVAKNKLSYQMNLSENQLVKAGQKSEISMLHSHYFNEKEAMAEGKLLSLWLKDPQDVFSQNKSRWNGYLSKALDSKNPLLDKDVNQQLAVKCVQTLLTNWRSPAGDLQHDGVFPSAAYQGFYGFWSWDSWKQAVALVRFNPELAKSNILSMFQYQDEMGMVADCVYFDPKENNWRDTKAPLAAWAVLEIYKRTNDLDFVREMYPKLVKYHKWWYQYRDHDQNGLCEYGSTDGTIIAAKWESGMDNAVRFDDAKMLKNNDHGWSMDQESVDLNAYLYAEKEQLSELAELLGKDDESKSFQLAAKELKERISKDFYDAKEGFFYDRAIKTGKLLTVQQGPEGWIPLYTNIANQEQAKGVKNLLTDSTKFATKVPFPTLVADHHKFNPLKGYWRGPVWLDQAYFGVQALKNYGYKQDADALTQKLLNNAEGLLQDAPIRENYHPITGEGLNANHFSWSAAHYLLLLTDEI</sequence>
<dbReference type="EMBL" id="QFLI01000015">
    <property type="protein sequence ID" value="PXX95409.1"/>
    <property type="molecule type" value="Genomic_DNA"/>
</dbReference>
<dbReference type="PROSITE" id="PS51257">
    <property type="entry name" value="PROKAR_LIPOPROTEIN"/>
    <property type="match status" value="1"/>
</dbReference>
<protein>
    <submittedName>
        <fullName evidence="3">Glycoside hydrolase</fullName>
    </submittedName>
</protein>
<dbReference type="InterPro" id="IPR008928">
    <property type="entry name" value="6-hairpin_glycosidase_sf"/>
</dbReference>
<proteinExistence type="predicted"/>
<feature type="domain" description="Mannosylglycerate hydrolase MGH1-like glycoside hydrolase" evidence="2">
    <location>
        <begin position="333"/>
        <end position="665"/>
    </location>
</feature>
<evidence type="ECO:0000313" key="3">
    <source>
        <dbReference type="EMBL" id="PXX95409.1"/>
    </source>
</evidence>
<name>A0A2V3ZRV0_9BACT</name>
<keyword evidence="4" id="KW-1185">Reference proteome</keyword>
<dbReference type="OrthoDB" id="9781878at2"/>
<dbReference type="Proteomes" id="UP000248079">
    <property type="component" value="Unassembled WGS sequence"/>
</dbReference>
<dbReference type="PANTHER" id="PTHR23403:SF1">
    <property type="entry name" value="TREHALASE"/>
    <property type="match status" value="1"/>
</dbReference>
<dbReference type="AlphaFoldDB" id="A0A2V3ZRV0"/>
<dbReference type="GO" id="GO:0005993">
    <property type="term" value="P:trehalose catabolic process"/>
    <property type="evidence" value="ECO:0007669"/>
    <property type="project" value="TreeGrafter"/>
</dbReference>
<accession>A0A2V3ZRV0</accession>
<dbReference type="InterPro" id="IPR048450">
    <property type="entry name" value="YgjK_N"/>
</dbReference>
<feature type="domain" description="Glucosidase YgjK N-terminal" evidence="1">
    <location>
        <begin position="57"/>
        <end position="180"/>
    </location>
</feature>
<dbReference type="Pfam" id="PF22422">
    <property type="entry name" value="MGH1-like_GH"/>
    <property type="match status" value="1"/>
</dbReference>
<dbReference type="Gene3D" id="2.70.98.50">
    <property type="entry name" value="putative glycoside hydrolase family protein from bacillus halodurans"/>
    <property type="match status" value="1"/>
</dbReference>
<dbReference type="Gene3D" id="1.50.10.10">
    <property type="match status" value="1"/>
</dbReference>
<reference evidence="3 4" key="1">
    <citation type="submission" date="2018-05" db="EMBL/GenBank/DDBJ databases">
        <title>Marinifilum breve JC075T sp. nov., a marine bacterium isolated from Yongle Blue Hole in the South China Sea.</title>
        <authorList>
            <person name="Fu T."/>
        </authorList>
    </citation>
    <scope>NUCLEOTIDE SEQUENCE [LARGE SCALE GENOMIC DNA]</scope>
    <source>
        <strain evidence="3 4">JC075</strain>
    </source>
</reference>
<dbReference type="InterPro" id="IPR001661">
    <property type="entry name" value="Glyco_hydro_37"/>
</dbReference>
<dbReference type="GO" id="GO:0004555">
    <property type="term" value="F:alpha,alpha-trehalase activity"/>
    <property type="evidence" value="ECO:0007669"/>
    <property type="project" value="InterPro"/>
</dbReference>
<dbReference type="PANTHER" id="PTHR23403">
    <property type="entry name" value="TREHALASE"/>
    <property type="match status" value="1"/>
</dbReference>
<evidence type="ECO:0000313" key="4">
    <source>
        <dbReference type="Proteomes" id="UP000248079"/>
    </source>
</evidence>